<evidence type="ECO:0000313" key="2">
    <source>
        <dbReference type="Proteomes" id="UP000550501"/>
    </source>
</evidence>
<evidence type="ECO:0000313" key="1">
    <source>
        <dbReference type="EMBL" id="MBB2989521.1"/>
    </source>
</evidence>
<keyword evidence="2" id="KW-1185">Reference proteome</keyword>
<gene>
    <name evidence="1" type="ORF">FHR72_000984</name>
</gene>
<protein>
    <recommendedName>
        <fullName evidence="3">Aminoglycoside phosphotransferase domain-containing protein</fullName>
    </recommendedName>
</protein>
<dbReference type="EMBL" id="JACHVU010000002">
    <property type="protein sequence ID" value="MBB2989521.1"/>
    <property type="molecule type" value="Genomic_DNA"/>
</dbReference>
<accession>A0A839QAC6</accession>
<dbReference type="InterPro" id="IPR011009">
    <property type="entry name" value="Kinase-like_dom_sf"/>
</dbReference>
<dbReference type="AlphaFoldDB" id="A0A839QAC6"/>
<evidence type="ECO:0008006" key="3">
    <source>
        <dbReference type="Google" id="ProtNLM"/>
    </source>
</evidence>
<comment type="caution">
    <text evidence="1">The sequence shown here is derived from an EMBL/GenBank/DDBJ whole genome shotgun (WGS) entry which is preliminary data.</text>
</comment>
<name>A0A839QAC6_MYCIR</name>
<dbReference type="RefSeq" id="WP_183466812.1">
    <property type="nucleotide sequence ID" value="NZ_JACHVU010000002.1"/>
</dbReference>
<dbReference type="Proteomes" id="UP000550501">
    <property type="component" value="Unassembled WGS sequence"/>
</dbReference>
<organism evidence="1 2">
    <name type="scientific">Mycolicibacterium iranicum</name>
    <name type="common">Mycobacterium iranicum</name>
    <dbReference type="NCBI Taxonomy" id="912594"/>
    <lineage>
        <taxon>Bacteria</taxon>
        <taxon>Bacillati</taxon>
        <taxon>Actinomycetota</taxon>
        <taxon>Actinomycetes</taxon>
        <taxon>Mycobacteriales</taxon>
        <taxon>Mycobacteriaceae</taxon>
        <taxon>Mycolicibacterium</taxon>
    </lineage>
</organism>
<dbReference type="SUPFAM" id="SSF56112">
    <property type="entry name" value="Protein kinase-like (PK-like)"/>
    <property type="match status" value="1"/>
</dbReference>
<proteinExistence type="predicted"/>
<reference evidence="1 2" key="1">
    <citation type="submission" date="2020-08" db="EMBL/GenBank/DDBJ databases">
        <title>The Agave Microbiome: Exploring the role of microbial communities in plant adaptations to desert environments.</title>
        <authorList>
            <person name="Partida-Martinez L.P."/>
        </authorList>
    </citation>
    <scope>NUCLEOTIDE SEQUENCE [LARGE SCALE GENOMIC DNA]</scope>
    <source>
        <strain evidence="1 2">AT2.18</strain>
    </source>
</reference>
<sequence>MRNYAGDHLGLDFPADPASLSHAGPSFLTDAFRRAGSLATDNEIVAVDDLQEFRGGSTGRKAALTVSYRRPCDLPRELFVKFSRDFDDPARDLGRAQMAHEVQFALLTRTPEFPIAVPRCLYADFHAGSGSGILLTARIPFGRKGIERQYEKCADHSMPEPVEHYRALFSALGALAGSQKAGRLGMGSDFAVDIRSLSVGQRAPYSVEQLQRRVDHLAELAVRQPALLPTDVAAPEFLSRLRDEVGVISGRTDILWEGLAAEPDHIALCHWNANVDNAWFWRQDAGLRCGLLDWGCVGQMNLAMALWGAMCSAETAMWNNHFDGLLDHFLAEYTAAGGPVVDPAALRRHLLTYVALMGTAWLLDVPGYLLKLLPEPVPDRFDPRIAGSEQARSRLLMMTNFLNLWQRWDVTDVLGGVAP</sequence>